<dbReference type="Gene3D" id="1.10.238.10">
    <property type="entry name" value="EF-hand"/>
    <property type="match status" value="1"/>
</dbReference>
<dbReference type="GO" id="GO:0097178">
    <property type="term" value="P:ruffle assembly"/>
    <property type="evidence" value="ECO:0007669"/>
    <property type="project" value="TreeGrafter"/>
</dbReference>
<dbReference type="PANTHER" id="PTHR10356:SF0">
    <property type="entry name" value="CALCIUM-BINDING PROTEIN B"/>
    <property type="match status" value="1"/>
</dbReference>
<dbReference type="SMART" id="SM00054">
    <property type="entry name" value="EFh"/>
    <property type="match status" value="2"/>
</dbReference>
<dbReference type="CDD" id="cd00051">
    <property type="entry name" value="EFh"/>
    <property type="match status" value="1"/>
</dbReference>
<dbReference type="GO" id="GO:0051015">
    <property type="term" value="F:actin filament binding"/>
    <property type="evidence" value="ECO:0007669"/>
    <property type="project" value="TreeGrafter"/>
</dbReference>
<dbReference type="PANTHER" id="PTHR10356">
    <property type="entry name" value="ALLOGRAFT INFLAMMATORY FACTOR-1"/>
    <property type="match status" value="1"/>
</dbReference>
<sequence length="151" mass="17189">MPSVKADVVDPQGGKAYGKLLEEYEAKLDEINQGFIGDNDFKEVEDLPEKLEAYKLKFMECDRNHSGDLDMMDVKYMLEKLGQAKTHLELKKMIQEVDTTKSGTINYTDFVRMMLGNKSSVLKLILMFEEKVKPTEKPVGLPPKRDISSLP</sequence>
<feature type="domain" description="EF-hand" evidence="5">
    <location>
        <begin position="85"/>
        <end position="120"/>
    </location>
</feature>
<dbReference type="EMBL" id="JX912883">
    <property type="protein sequence ID" value="AGA92562.1"/>
    <property type="molecule type" value="mRNA"/>
</dbReference>
<evidence type="ECO:0000259" key="5">
    <source>
        <dbReference type="PROSITE" id="PS50222"/>
    </source>
</evidence>
<dbReference type="InterPro" id="IPR018247">
    <property type="entry name" value="EF_Hand_1_Ca_BS"/>
</dbReference>
<dbReference type="InterPro" id="IPR002048">
    <property type="entry name" value="EF_hand_dom"/>
</dbReference>
<organism evidence="6">
    <name type="scientific">Haliotis diversicolor</name>
    <name type="common">Abalone</name>
    <name type="synonym">Sulculus diversicolor</name>
    <dbReference type="NCBI Taxonomy" id="36095"/>
    <lineage>
        <taxon>Eukaryota</taxon>
        <taxon>Metazoa</taxon>
        <taxon>Spiralia</taxon>
        <taxon>Lophotrochozoa</taxon>
        <taxon>Mollusca</taxon>
        <taxon>Gastropoda</taxon>
        <taxon>Vetigastropoda</taxon>
        <taxon>Lepetellida</taxon>
        <taxon>Haliotoidea</taxon>
        <taxon>Haliotidae</taxon>
        <taxon>Haliotis</taxon>
    </lineage>
</organism>
<dbReference type="InterPro" id="IPR049025">
    <property type="entry name" value="AIF-1_EF_pair"/>
</dbReference>
<dbReference type="PROSITE" id="PS50222">
    <property type="entry name" value="EF_HAND_2"/>
    <property type="match status" value="2"/>
</dbReference>
<dbReference type="SUPFAM" id="SSF47473">
    <property type="entry name" value="EF-hand"/>
    <property type="match status" value="1"/>
</dbReference>
<feature type="domain" description="EF-hand" evidence="5">
    <location>
        <begin position="49"/>
        <end position="84"/>
    </location>
</feature>
<evidence type="ECO:0000256" key="1">
    <source>
        <dbReference type="ARBA" id="ARBA00004599"/>
    </source>
</evidence>
<comment type="subcellular location">
    <subcellularLocation>
        <location evidence="1">Cell projection</location>
        <location evidence="1">Ruffle membrane</location>
        <topology evidence="1">Peripheral membrane protein</topology>
        <orientation evidence="1">Cytoplasmic side</orientation>
    </subcellularLocation>
</comment>
<keyword evidence="3" id="KW-0677">Repeat</keyword>
<reference evidence="6" key="1">
    <citation type="submission" date="2012-10" db="EMBL/GenBank/DDBJ databases">
        <title>Molecular cloning and expression of allograft inflammatory factor in Haliotis diversicolor.</title>
        <authorList>
            <person name="Huang Y."/>
            <person name="Zou Z."/>
            <person name="Zhang Z."/>
            <person name="Wang Y."/>
        </authorList>
    </citation>
    <scope>NUCLEOTIDE SEQUENCE</scope>
</reference>
<dbReference type="AlphaFoldDB" id="L0H4I3"/>
<keyword evidence="4" id="KW-0106">Calcium</keyword>
<accession>L0H4I3</accession>
<keyword evidence="2" id="KW-0479">Metal-binding</keyword>
<evidence type="ECO:0000256" key="2">
    <source>
        <dbReference type="ARBA" id="ARBA00022723"/>
    </source>
</evidence>
<dbReference type="InterPro" id="IPR042433">
    <property type="entry name" value="AIF1/AIF1L"/>
</dbReference>
<dbReference type="PROSITE" id="PS00018">
    <property type="entry name" value="EF_HAND_1"/>
    <property type="match status" value="1"/>
</dbReference>
<evidence type="ECO:0000256" key="4">
    <source>
        <dbReference type="ARBA" id="ARBA00022837"/>
    </source>
</evidence>
<protein>
    <submittedName>
        <fullName evidence="6">Allograft inflammatory factor</fullName>
    </submittedName>
</protein>
<evidence type="ECO:0000313" key="6">
    <source>
        <dbReference type="EMBL" id="AGA92562.1"/>
    </source>
</evidence>
<evidence type="ECO:0000256" key="3">
    <source>
        <dbReference type="ARBA" id="ARBA00022737"/>
    </source>
</evidence>
<dbReference type="GO" id="GO:0051017">
    <property type="term" value="P:actin filament bundle assembly"/>
    <property type="evidence" value="ECO:0007669"/>
    <property type="project" value="TreeGrafter"/>
</dbReference>
<proteinExistence type="evidence at transcript level"/>
<dbReference type="GO" id="GO:0032587">
    <property type="term" value="C:ruffle membrane"/>
    <property type="evidence" value="ECO:0007669"/>
    <property type="project" value="UniProtKB-SubCell"/>
</dbReference>
<dbReference type="GO" id="GO:0005884">
    <property type="term" value="C:actin filament"/>
    <property type="evidence" value="ECO:0007669"/>
    <property type="project" value="TreeGrafter"/>
</dbReference>
<dbReference type="Pfam" id="PF21008">
    <property type="entry name" value="AIF-1"/>
    <property type="match status" value="1"/>
</dbReference>
<dbReference type="InterPro" id="IPR011992">
    <property type="entry name" value="EF-hand-dom_pair"/>
</dbReference>
<name>L0H4I3_HALDV</name>
<dbReference type="GO" id="GO:0005509">
    <property type="term" value="F:calcium ion binding"/>
    <property type="evidence" value="ECO:0007669"/>
    <property type="project" value="InterPro"/>
</dbReference>